<dbReference type="GO" id="GO:0006811">
    <property type="term" value="P:monoatomic ion transport"/>
    <property type="evidence" value="ECO:0007669"/>
    <property type="project" value="UniProtKB-KW"/>
</dbReference>
<dbReference type="InterPro" id="IPR050222">
    <property type="entry name" value="MATE_MdtK"/>
</dbReference>
<comment type="subcellular location">
    <subcellularLocation>
        <location evidence="1">Cell inner membrane</location>
        <topology evidence="1">Multi-pass membrane protein</topology>
    </subcellularLocation>
</comment>
<keyword evidence="12" id="KW-1185">Reference proteome</keyword>
<feature type="transmembrane region" description="Helical" evidence="10">
    <location>
        <begin position="49"/>
        <end position="71"/>
    </location>
</feature>
<evidence type="ECO:0000313" key="12">
    <source>
        <dbReference type="Proteomes" id="UP000198634"/>
    </source>
</evidence>
<evidence type="ECO:0000256" key="6">
    <source>
        <dbReference type="ARBA" id="ARBA00022989"/>
    </source>
</evidence>
<feature type="transmembrane region" description="Helical" evidence="10">
    <location>
        <begin position="92"/>
        <end position="112"/>
    </location>
</feature>
<name>A0A1H9EJ72_9RHOB</name>
<dbReference type="Proteomes" id="UP000198634">
    <property type="component" value="Unassembled WGS sequence"/>
</dbReference>
<dbReference type="NCBIfam" id="TIGR00797">
    <property type="entry name" value="matE"/>
    <property type="match status" value="1"/>
</dbReference>
<dbReference type="EMBL" id="FOEP01000005">
    <property type="protein sequence ID" value="SEQ25721.1"/>
    <property type="molecule type" value="Genomic_DNA"/>
</dbReference>
<keyword evidence="6 10" id="KW-1133">Transmembrane helix</keyword>
<evidence type="ECO:0000256" key="4">
    <source>
        <dbReference type="ARBA" id="ARBA00022475"/>
    </source>
</evidence>
<evidence type="ECO:0000256" key="3">
    <source>
        <dbReference type="ARBA" id="ARBA00022449"/>
    </source>
</evidence>
<evidence type="ECO:0000256" key="8">
    <source>
        <dbReference type="ARBA" id="ARBA00023136"/>
    </source>
</evidence>
<keyword evidence="3" id="KW-0050">Antiport</keyword>
<evidence type="ECO:0000256" key="5">
    <source>
        <dbReference type="ARBA" id="ARBA00022692"/>
    </source>
</evidence>
<organism evidence="11 12">
    <name type="scientific">Thalassovita taeanensis</name>
    <dbReference type="NCBI Taxonomy" id="657014"/>
    <lineage>
        <taxon>Bacteria</taxon>
        <taxon>Pseudomonadati</taxon>
        <taxon>Pseudomonadota</taxon>
        <taxon>Alphaproteobacteria</taxon>
        <taxon>Rhodobacterales</taxon>
        <taxon>Roseobacteraceae</taxon>
        <taxon>Thalassovita</taxon>
    </lineage>
</organism>
<keyword evidence="8 10" id="KW-0472">Membrane</keyword>
<evidence type="ECO:0000256" key="1">
    <source>
        <dbReference type="ARBA" id="ARBA00004429"/>
    </source>
</evidence>
<dbReference type="InterPro" id="IPR048279">
    <property type="entry name" value="MdtK-like"/>
</dbReference>
<evidence type="ECO:0000313" key="11">
    <source>
        <dbReference type="EMBL" id="SEQ25721.1"/>
    </source>
</evidence>
<dbReference type="CDD" id="cd13131">
    <property type="entry name" value="MATE_NorM_like"/>
    <property type="match status" value="1"/>
</dbReference>
<feature type="transmembrane region" description="Helical" evidence="10">
    <location>
        <begin position="313"/>
        <end position="337"/>
    </location>
</feature>
<accession>A0A1H9EJ72</accession>
<keyword evidence="4" id="KW-1003">Cell membrane</keyword>
<keyword evidence="5 10" id="KW-0812">Transmembrane</keyword>
<feature type="transmembrane region" description="Helical" evidence="10">
    <location>
        <begin position="389"/>
        <end position="410"/>
    </location>
</feature>
<keyword evidence="2" id="KW-0813">Transport</keyword>
<evidence type="ECO:0000256" key="2">
    <source>
        <dbReference type="ARBA" id="ARBA00022448"/>
    </source>
</evidence>
<feature type="transmembrane region" description="Helical" evidence="10">
    <location>
        <begin position="191"/>
        <end position="213"/>
    </location>
</feature>
<evidence type="ECO:0000256" key="7">
    <source>
        <dbReference type="ARBA" id="ARBA00023065"/>
    </source>
</evidence>
<feature type="transmembrane region" description="Helical" evidence="10">
    <location>
        <begin position="234"/>
        <end position="261"/>
    </location>
</feature>
<dbReference type="GO" id="GO:0042910">
    <property type="term" value="F:xenobiotic transmembrane transporter activity"/>
    <property type="evidence" value="ECO:0007669"/>
    <property type="project" value="InterPro"/>
</dbReference>
<protein>
    <recommendedName>
        <fullName evidence="9">Multidrug-efflux transporter</fullName>
    </recommendedName>
</protein>
<proteinExistence type="predicted"/>
<dbReference type="PANTHER" id="PTHR43298:SF2">
    <property type="entry name" value="FMN_FAD EXPORTER YEEO-RELATED"/>
    <property type="match status" value="1"/>
</dbReference>
<evidence type="ECO:0000256" key="9">
    <source>
        <dbReference type="ARBA" id="ARBA00031636"/>
    </source>
</evidence>
<reference evidence="11 12" key="1">
    <citation type="submission" date="2016-10" db="EMBL/GenBank/DDBJ databases">
        <authorList>
            <person name="de Groot N.N."/>
        </authorList>
    </citation>
    <scope>NUCLEOTIDE SEQUENCE [LARGE SCALE GENOMIC DNA]</scope>
    <source>
        <strain evidence="11 12">DSM 22007</strain>
    </source>
</reference>
<feature type="transmembrane region" description="Helical" evidence="10">
    <location>
        <begin position="267"/>
        <end position="292"/>
    </location>
</feature>
<keyword evidence="7" id="KW-0406">Ion transport</keyword>
<evidence type="ECO:0000256" key="10">
    <source>
        <dbReference type="SAM" id="Phobius"/>
    </source>
</evidence>
<dbReference type="PANTHER" id="PTHR43298">
    <property type="entry name" value="MULTIDRUG RESISTANCE PROTEIN NORM-RELATED"/>
    <property type="match status" value="1"/>
</dbReference>
<dbReference type="AlphaFoldDB" id="A0A1H9EJ72"/>
<feature type="transmembrane region" description="Helical" evidence="10">
    <location>
        <begin position="416"/>
        <end position="438"/>
    </location>
</feature>
<dbReference type="InterPro" id="IPR002528">
    <property type="entry name" value="MATE_fam"/>
</dbReference>
<dbReference type="GO" id="GO:0015297">
    <property type="term" value="F:antiporter activity"/>
    <property type="evidence" value="ECO:0007669"/>
    <property type="project" value="UniProtKB-KW"/>
</dbReference>
<gene>
    <name evidence="11" type="ORF">SAMN04488092_10572</name>
</gene>
<sequence>MTLTKHARAILALGLPLIGSNVAQFAITLTDAVMLGWYDVEALAAEVLGGTMFFVLFIMGSGFAQAVMPMVAEAEAAGATVQVRRVTRMGMWASLLFAVLVLPLLLFAAPVLRGLGQEPGTADLAGQYLGVAGWGIVPALLVMVLKSYLAALERTKVVLWVTIGAVVVNVVANYALIFGHWGAPEMGIRGAAVASMLVQLVSVLLLVVYVIRATPEHELFVRFWRPDWEALGQVFRLGWPIGITSLAEVALFAAASLMMGWLGTLSLAAHGIALQIASLTFMVHLGLSNAATVRAGRAMGRGDAAELKRGAQVVVGMSLGMSLLTLIGFLGFPELLLGAFLSPTEPERLAVIAVGVPLLAAAGLFQLADSAQVMALGLLRGVRDTKVPMVIAAVSYWGIGMPVSYGLGFGLGWGGFGIWAGLAMGLACAGLLMTLRFWRVTLPRIERGAPPLG</sequence>
<dbReference type="STRING" id="657014.SAMN04488092_10572"/>
<dbReference type="GO" id="GO:0005886">
    <property type="term" value="C:plasma membrane"/>
    <property type="evidence" value="ECO:0007669"/>
    <property type="project" value="UniProtKB-SubCell"/>
</dbReference>
<dbReference type="Pfam" id="PF01554">
    <property type="entry name" value="MatE"/>
    <property type="match status" value="2"/>
</dbReference>
<feature type="transmembrane region" description="Helical" evidence="10">
    <location>
        <begin position="349"/>
        <end position="368"/>
    </location>
</feature>
<dbReference type="PIRSF" id="PIRSF006603">
    <property type="entry name" value="DinF"/>
    <property type="match status" value="1"/>
</dbReference>
<feature type="transmembrane region" description="Helical" evidence="10">
    <location>
        <begin position="157"/>
        <end position="179"/>
    </location>
</feature>
<feature type="transmembrane region" description="Helical" evidence="10">
    <location>
        <begin position="124"/>
        <end position="145"/>
    </location>
</feature>